<feature type="domain" description="Serpin" evidence="2">
    <location>
        <begin position="6"/>
        <end position="130"/>
    </location>
</feature>
<organism evidence="3 4">
    <name type="scientific">Strongylus vulgaris</name>
    <name type="common">Blood worm</name>
    <dbReference type="NCBI Taxonomy" id="40348"/>
    <lineage>
        <taxon>Eukaryota</taxon>
        <taxon>Metazoa</taxon>
        <taxon>Ecdysozoa</taxon>
        <taxon>Nematoda</taxon>
        <taxon>Chromadorea</taxon>
        <taxon>Rhabditida</taxon>
        <taxon>Rhabditina</taxon>
        <taxon>Rhabditomorpha</taxon>
        <taxon>Strongyloidea</taxon>
        <taxon>Strongylidae</taxon>
        <taxon>Strongylus</taxon>
    </lineage>
</organism>
<comment type="similarity">
    <text evidence="1">Belongs to the serpin family.</text>
</comment>
<name>A0A3P7LLV6_STRVU</name>
<evidence type="ECO:0000313" key="4">
    <source>
        <dbReference type="Proteomes" id="UP000270094"/>
    </source>
</evidence>
<feature type="non-terminal residue" evidence="3">
    <location>
        <position position="131"/>
    </location>
</feature>
<dbReference type="PANTHER" id="PTHR11461">
    <property type="entry name" value="SERINE PROTEASE INHIBITOR, SERPIN"/>
    <property type="match status" value="1"/>
</dbReference>
<keyword evidence="4" id="KW-1185">Reference proteome</keyword>
<accession>A0A3P7LLV6</accession>
<dbReference type="InterPro" id="IPR023796">
    <property type="entry name" value="Serpin_dom"/>
</dbReference>
<dbReference type="InterPro" id="IPR042185">
    <property type="entry name" value="Serpin_sf_2"/>
</dbReference>
<dbReference type="Gene3D" id="2.30.39.10">
    <property type="entry name" value="Alpha-1-antitrypsin, domain 1"/>
    <property type="match status" value="1"/>
</dbReference>
<evidence type="ECO:0000256" key="1">
    <source>
        <dbReference type="ARBA" id="ARBA00009500"/>
    </source>
</evidence>
<dbReference type="Proteomes" id="UP000270094">
    <property type="component" value="Unassembled WGS sequence"/>
</dbReference>
<dbReference type="GO" id="GO:0005615">
    <property type="term" value="C:extracellular space"/>
    <property type="evidence" value="ECO:0007669"/>
    <property type="project" value="InterPro"/>
</dbReference>
<evidence type="ECO:0000259" key="2">
    <source>
        <dbReference type="Pfam" id="PF00079"/>
    </source>
</evidence>
<dbReference type="OrthoDB" id="9518664at2759"/>
<dbReference type="GO" id="GO:0004867">
    <property type="term" value="F:serine-type endopeptidase inhibitor activity"/>
    <property type="evidence" value="ECO:0007669"/>
    <property type="project" value="InterPro"/>
</dbReference>
<dbReference type="InterPro" id="IPR042178">
    <property type="entry name" value="Serpin_sf_1"/>
</dbReference>
<dbReference type="InterPro" id="IPR000215">
    <property type="entry name" value="Serpin_fam"/>
</dbReference>
<dbReference type="EMBL" id="UYYB01107634">
    <property type="protein sequence ID" value="VDM80178.1"/>
    <property type="molecule type" value="Genomic_DNA"/>
</dbReference>
<protein>
    <recommendedName>
        <fullName evidence="2">Serpin domain-containing protein</fullName>
    </recommendedName>
</protein>
<reference evidence="3 4" key="1">
    <citation type="submission" date="2018-11" db="EMBL/GenBank/DDBJ databases">
        <authorList>
            <consortium name="Pathogen Informatics"/>
        </authorList>
    </citation>
    <scope>NUCLEOTIDE SEQUENCE [LARGE SCALE GENOMIC DNA]</scope>
</reference>
<proteinExistence type="inferred from homology"/>
<gene>
    <name evidence="3" type="ORF">SVUK_LOCUS15176</name>
</gene>
<dbReference type="Pfam" id="PF00079">
    <property type="entry name" value="Serpin"/>
    <property type="match status" value="1"/>
</dbReference>
<dbReference type="InterPro" id="IPR036186">
    <property type="entry name" value="Serpin_sf"/>
</dbReference>
<dbReference type="AlphaFoldDB" id="A0A3P7LLV6"/>
<dbReference type="PANTHER" id="PTHR11461:SF211">
    <property type="entry name" value="GH10112P-RELATED"/>
    <property type="match status" value="1"/>
</dbReference>
<evidence type="ECO:0000313" key="3">
    <source>
        <dbReference type="EMBL" id="VDM80178.1"/>
    </source>
</evidence>
<sequence>MTFKTSKKFSIKKEYVDLITEKYSARIKTLDFQQTEETAKIIDDFVSNATENKIKNFITEDSVKDGFSLIVNAIYFKAKWLYEFQKQSTKKRAFYFSETNKKEIDFLGEIGKNRLYAENEDVEVLSLPYKD</sequence>
<dbReference type="Gene3D" id="3.30.497.10">
    <property type="entry name" value="Antithrombin, subunit I, domain 2"/>
    <property type="match status" value="1"/>
</dbReference>
<dbReference type="SUPFAM" id="SSF56574">
    <property type="entry name" value="Serpins"/>
    <property type="match status" value="1"/>
</dbReference>